<feature type="compositionally biased region" description="Basic and acidic residues" evidence="2">
    <location>
        <begin position="350"/>
        <end position="391"/>
    </location>
</feature>
<keyword evidence="6" id="KW-1185">Reference proteome</keyword>
<keyword evidence="3" id="KW-0472">Membrane</keyword>
<keyword evidence="3" id="KW-1133">Transmembrane helix</keyword>
<sequence length="448" mass="49944">MTTLPPKRRPTKKKRIWPYVLFGVILIFVLAAIAGAFFAQSSLLDRAKREHKEDLLVATDKATIMIMGVDERSDDVGRSDTLMVATIDPVKNETSLLSIPRDTRVAIPRYGYDKINAAYAYGGENLTQRTVEDFLGIRIDHYIIINTHAFQKIVDAIGGIDIDVEKRMYYEDPWDDDGGLIINLRPGLQHMDGKTAVTYVRYRDEDGDIGRVKRQQKFMRAIVDAVTTPAILPRLPGIISSVIDSVKTDLSVRQMLEFIGTLKESQAKGLRTEMVPGRPLYIDEVSYWIPDMAQLRRGMVNSLGVTLTNTERSRMERDVREYEDSIPANATEVPAGENGIGRAVGADEALDTRSRKKSSDKDAKEDRGTRKDTSADRTRTNDRDDAEERPSRPGRSSETVPSSDSGRHASTRQSADVPAEQPTERTQRTAPSNDGAPTRGSADMGKEE</sequence>
<gene>
    <name evidence="5" type="ORF">HMPREF9081_0513</name>
</gene>
<keyword evidence="3" id="KW-0812">Transmembrane</keyword>
<evidence type="ECO:0000256" key="1">
    <source>
        <dbReference type="ARBA" id="ARBA00006068"/>
    </source>
</evidence>
<dbReference type="Pfam" id="PF03816">
    <property type="entry name" value="LytR_cpsA_psr"/>
    <property type="match status" value="1"/>
</dbReference>
<proteinExistence type="inferred from homology"/>
<dbReference type="InterPro" id="IPR004474">
    <property type="entry name" value="LytR_CpsA_psr"/>
</dbReference>
<evidence type="ECO:0000313" key="6">
    <source>
        <dbReference type="Proteomes" id="UP000004067"/>
    </source>
</evidence>
<feature type="compositionally biased region" description="Polar residues" evidence="2">
    <location>
        <begin position="394"/>
        <end position="404"/>
    </location>
</feature>
<dbReference type="OrthoDB" id="9782542at2"/>
<dbReference type="HOGENOM" id="CLU_016455_5_4_9"/>
<dbReference type="EMBL" id="AFHQ01000017">
    <property type="protein sequence ID" value="EGK61432.1"/>
    <property type="molecule type" value="Genomic_DNA"/>
</dbReference>
<comment type="similarity">
    <text evidence="1">Belongs to the LytR/CpsA/Psr (LCP) family.</text>
</comment>
<evidence type="ECO:0000259" key="4">
    <source>
        <dbReference type="Pfam" id="PF03816"/>
    </source>
</evidence>
<dbReference type="Proteomes" id="UP000004067">
    <property type="component" value="Unassembled WGS sequence"/>
</dbReference>
<reference evidence="5 6" key="1">
    <citation type="submission" date="2011-04" db="EMBL/GenBank/DDBJ databases">
        <authorList>
            <person name="Muzny D."/>
            <person name="Qin X."/>
            <person name="Deng J."/>
            <person name="Jiang H."/>
            <person name="Liu Y."/>
            <person name="Qu J."/>
            <person name="Song X.-Z."/>
            <person name="Zhang L."/>
            <person name="Thornton R."/>
            <person name="Coyle M."/>
            <person name="Francisco L."/>
            <person name="Jackson L."/>
            <person name="Javaid M."/>
            <person name="Korchina V."/>
            <person name="Kovar C."/>
            <person name="Mata R."/>
            <person name="Mathew T."/>
            <person name="Ngo R."/>
            <person name="Nguyen L."/>
            <person name="Nguyen N."/>
            <person name="Okwuonu G."/>
            <person name="Ongeri F."/>
            <person name="Pham C."/>
            <person name="Simmons D."/>
            <person name="Wilczek-Boney K."/>
            <person name="Hale W."/>
            <person name="Jakkamsetti A."/>
            <person name="Pham P."/>
            <person name="Ruth R."/>
            <person name="San Lucas F."/>
            <person name="Warren J."/>
            <person name="Zhang J."/>
            <person name="Zhao Z."/>
            <person name="Zhou C."/>
            <person name="Zhu D."/>
            <person name="Lee S."/>
            <person name="Bess C."/>
            <person name="Blankenburg K."/>
            <person name="Forbes L."/>
            <person name="Fu Q."/>
            <person name="Gubbala S."/>
            <person name="Hirani K."/>
            <person name="Jayaseelan J.C."/>
            <person name="Lara F."/>
            <person name="Munidasa M."/>
            <person name="Palculict T."/>
            <person name="Patil S."/>
            <person name="Pu L.-L."/>
            <person name="Saada N."/>
            <person name="Tang L."/>
            <person name="Weissenberger G."/>
            <person name="Zhu Y."/>
            <person name="Hemphill L."/>
            <person name="Shang Y."/>
            <person name="Youmans B."/>
            <person name="Ayvaz T."/>
            <person name="Ross M."/>
            <person name="Santibanez J."/>
            <person name="Aqrawi P."/>
            <person name="Gross S."/>
            <person name="Joshi V."/>
            <person name="Fowler G."/>
            <person name="Nazareth L."/>
            <person name="Reid J."/>
            <person name="Worley K."/>
            <person name="Petrosino J."/>
            <person name="Highlander S."/>
            <person name="Gibbs R."/>
        </authorList>
    </citation>
    <scope>NUCLEOTIDE SEQUENCE [LARGE SCALE GENOMIC DNA]</scope>
    <source>
        <strain evidence="5 6">DSM 2778</strain>
    </source>
</reference>
<evidence type="ECO:0000313" key="5">
    <source>
        <dbReference type="EMBL" id="EGK61432.1"/>
    </source>
</evidence>
<comment type="caution">
    <text evidence="5">The sequence shown here is derived from an EMBL/GenBank/DDBJ whole genome shotgun (WGS) entry which is preliminary data.</text>
</comment>
<dbReference type="NCBIfam" id="TIGR00350">
    <property type="entry name" value="lytR_cpsA_psr"/>
    <property type="match status" value="1"/>
</dbReference>
<accession>F5RJU2</accession>
<evidence type="ECO:0000256" key="2">
    <source>
        <dbReference type="SAM" id="MobiDB-lite"/>
    </source>
</evidence>
<dbReference type="AlphaFoldDB" id="F5RJU2"/>
<organism evidence="5 6">
    <name type="scientific">Centipeda periodontii DSM 2778</name>
    <dbReference type="NCBI Taxonomy" id="888060"/>
    <lineage>
        <taxon>Bacteria</taxon>
        <taxon>Bacillati</taxon>
        <taxon>Bacillota</taxon>
        <taxon>Negativicutes</taxon>
        <taxon>Selenomonadales</taxon>
        <taxon>Selenomonadaceae</taxon>
        <taxon>Centipeda</taxon>
    </lineage>
</organism>
<feature type="domain" description="Cell envelope-related transcriptional attenuator" evidence="4">
    <location>
        <begin position="78"/>
        <end position="226"/>
    </location>
</feature>
<name>F5RJU2_9FIRM</name>
<dbReference type="Gene3D" id="3.40.630.190">
    <property type="entry name" value="LCP protein"/>
    <property type="match status" value="1"/>
</dbReference>
<feature type="compositionally biased region" description="Basic and acidic residues" evidence="2">
    <location>
        <begin position="312"/>
        <end position="323"/>
    </location>
</feature>
<feature type="transmembrane region" description="Helical" evidence="3">
    <location>
        <begin position="16"/>
        <end position="39"/>
    </location>
</feature>
<dbReference type="InterPro" id="IPR050922">
    <property type="entry name" value="LytR/CpsA/Psr_CW_biosynth"/>
</dbReference>
<feature type="region of interest" description="Disordered" evidence="2">
    <location>
        <begin position="312"/>
        <end position="448"/>
    </location>
</feature>
<dbReference type="PANTHER" id="PTHR33392">
    <property type="entry name" value="POLYISOPRENYL-TEICHOIC ACID--PEPTIDOGLYCAN TEICHOIC ACID TRANSFERASE TAGU"/>
    <property type="match status" value="1"/>
</dbReference>
<dbReference type="eggNOG" id="COG1316">
    <property type="taxonomic scope" value="Bacteria"/>
</dbReference>
<protein>
    <submittedName>
        <fullName evidence="5">Cell envelope-related transcriptional attenuator</fullName>
    </submittedName>
</protein>
<dbReference type="RefSeq" id="WP_006305354.1">
    <property type="nucleotide sequence ID" value="NZ_GL892076.1"/>
</dbReference>
<dbReference type="STRING" id="888060.HMPREF9081_0513"/>
<dbReference type="PANTHER" id="PTHR33392:SF6">
    <property type="entry name" value="POLYISOPRENYL-TEICHOIC ACID--PEPTIDOGLYCAN TEICHOIC ACID TRANSFERASE TAGU"/>
    <property type="match status" value="1"/>
</dbReference>
<evidence type="ECO:0000256" key="3">
    <source>
        <dbReference type="SAM" id="Phobius"/>
    </source>
</evidence>